<name>A0A5E6WVG9_PSEFL</name>
<protein>
    <submittedName>
        <fullName evidence="1">Uncharacterized protein</fullName>
    </submittedName>
</protein>
<evidence type="ECO:0000313" key="2">
    <source>
        <dbReference type="Proteomes" id="UP000326241"/>
    </source>
</evidence>
<evidence type="ECO:0000313" key="1">
    <source>
        <dbReference type="EMBL" id="VVN32803.1"/>
    </source>
</evidence>
<sequence>MVSGDPHYYQHLGDWVLKSSIFWSAQEVAQCLLDFRLLNPLKPMYLKGYSRVRNFLHTTAQEVLHWF</sequence>
<dbReference type="EMBL" id="CABVGZ010000073">
    <property type="protein sequence ID" value="VVN32803.1"/>
    <property type="molecule type" value="Genomic_DNA"/>
</dbReference>
<organism evidence="1 2">
    <name type="scientific">Pseudomonas fluorescens</name>
    <dbReference type="NCBI Taxonomy" id="294"/>
    <lineage>
        <taxon>Bacteria</taxon>
        <taxon>Pseudomonadati</taxon>
        <taxon>Pseudomonadota</taxon>
        <taxon>Gammaproteobacteria</taxon>
        <taxon>Pseudomonadales</taxon>
        <taxon>Pseudomonadaceae</taxon>
        <taxon>Pseudomonas</taxon>
    </lineage>
</organism>
<accession>A0A5E6WVG9</accession>
<dbReference type="AlphaFoldDB" id="A0A5E6WVG9"/>
<reference evidence="1 2" key="1">
    <citation type="submission" date="2019-09" db="EMBL/GenBank/DDBJ databases">
        <authorList>
            <person name="Chandra G."/>
            <person name="Truman W A."/>
        </authorList>
    </citation>
    <scope>NUCLEOTIDE SEQUENCE [LARGE SCALE GENOMIC DNA]</scope>
    <source>
        <strain evidence="1">PS624</strain>
    </source>
</reference>
<gene>
    <name evidence="1" type="ORF">PS624_04933</name>
</gene>
<dbReference type="Proteomes" id="UP000326241">
    <property type="component" value="Unassembled WGS sequence"/>
</dbReference>
<proteinExistence type="predicted"/>